<dbReference type="InterPro" id="IPR036875">
    <property type="entry name" value="Znf_CCHC_sf"/>
</dbReference>
<dbReference type="Proteomes" id="UP000228380">
    <property type="component" value="Unplaced"/>
</dbReference>
<evidence type="ECO:0000313" key="8">
    <source>
        <dbReference type="RefSeq" id="XP_038973292.1"/>
    </source>
</evidence>
<evidence type="ECO:0000313" key="6">
    <source>
        <dbReference type="RefSeq" id="XP_038973290.1"/>
    </source>
</evidence>
<dbReference type="InterPro" id="IPR001878">
    <property type="entry name" value="Znf_CCHC"/>
</dbReference>
<evidence type="ECO:0000256" key="2">
    <source>
        <dbReference type="SAM" id="MobiDB-lite"/>
    </source>
</evidence>
<evidence type="ECO:0000313" key="4">
    <source>
        <dbReference type="Proteomes" id="UP000228380"/>
    </source>
</evidence>
<keyword evidence="4" id="KW-1185">Reference proteome</keyword>
<dbReference type="RefSeq" id="XP_038973291.1">
    <property type="nucleotide sequence ID" value="XM_039117363.1"/>
</dbReference>
<keyword evidence="1" id="KW-0862">Zinc</keyword>
<evidence type="ECO:0000313" key="7">
    <source>
        <dbReference type="RefSeq" id="XP_038973291.1"/>
    </source>
</evidence>
<sequence length="435" mass="49155">MRTRCRYPYYEDRRYPYNVDRRRSYYDDRCHPYNDDQQLEEDWWVKLRYQLHQNAILLEKLDRSEVRQRQQGILPPKRSEIFANRVIFPKQGTTKSSKKIMSLMPQRRGKPDCSKCGGRGHLADFCPNKDQQIFEEDLDAENSAAPSEDVPATAIPSPSPKVLPRPAKVDDEEDNEEEEISEVILSISEPILIEFLDVTLEELPEEDSSQDSAEINLEFGTTHASIVMKDGSEILKEVSSDFEVGDLILTWHQEEQTSEKEATMFASVGSKILEADAEGAASSEGSSDELPFQTEASMEVLHKTEIMLALDLQKTDSKISAEHAICLAPTAQWAPPSTVDQCLPCISLARTSQACAPTSECAAVSRVIHPSNQRPCSRPISLGLEIFNSAPPRRSRVLSQQGGIDAGARAQIMMDVRRVWILTWECLKTHWVRNF</sequence>
<dbReference type="GO" id="GO:0003676">
    <property type="term" value="F:nucleic acid binding"/>
    <property type="evidence" value="ECO:0007669"/>
    <property type="project" value="InterPro"/>
</dbReference>
<reference evidence="5 6" key="1">
    <citation type="submission" date="2025-04" db="UniProtKB">
        <authorList>
            <consortium name="RefSeq"/>
        </authorList>
    </citation>
    <scope>IDENTIFICATION</scope>
    <source>
        <tissue evidence="5 6">Young leaves</tissue>
    </source>
</reference>
<dbReference type="RefSeq" id="XP_038973290.1">
    <property type="nucleotide sequence ID" value="XM_039117362.1"/>
</dbReference>
<organism evidence="4 5">
    <name type="scientific">Phoenix dactylifera</name>
    <name type="common">Date palm</name>
    <dbReference type="NCBI Taxonomy" id="42345"/>
    <lineage>
        <taxon>Eukaryota</taxon>
        <taxon>Viridiplantae</taxon>
        <taxon>Streptophyta</taxon>
        <taxon>Embryophyta</taxon>
        <taxon>Tracheophyta</taxon>
        <taxon>Spermatophyta</taxon>
        <taxon>Magnoliopsida</taxon>
        <taxon>Liliopsida</taxon>
        <taxon>Arecaceae</taxon>
        <taxon>Coryphoideae</taxon>
        <taxon>Phoeniceae</taxon>
        <taxon>Phoenix</taxon>
    </lineage>
</organism>
<keyword evidence="1" id="KW-0863">Zinc-finger</keyword>
<dbReference type="RefSeq" id="XP_038973292.1">
    <property type="nucleotide sequence ID" value="XM_039117364.1"/>
</dbReference>
<evidence type="ECO:0000256" key="1">
    <source>
        <dbReference type="PROSITE-ProRule" id="PRU00047"/>
    </source>
</evidence>
<feature type="domain" description="CCHC-type" evidence="3">
    <location>
        <begin position="113"/>
        <end position="128"/>
    </location>
</feature>
<dbReference type="RefSeq" id="XP_026665045.1">
    <property type="nucleotide sequence ID" value="XM_026809244.2"/>
</dbReference>
<evidence type="ECO:0000313" key="5">
    <source>
        <dbReference type="RefSeq" id="XP_026665045.1"/>
    </source>
</evidence>
<dbReference type="SUPFAM" id="SSF57756">
    <property type="entry name" value="Retrovirus zinc finger-like domains"/>
    <property type="match status" value="1"/>
</dbReference>
<feature type="region of interest" description="Disordered" evidence="2">
    <location>
        <begin position="140"/>
        <end position="177"/>
    </location>
</feature>
<protein>
    <submittedName>
        <fullName evidence="5 6">Uncharacterized protein LOC103719052</fullName>
    </submittedName>
</protein>
<dbReference type="KEGG" id="pda:103719052"/>
<evidence type="ECO:0000259" key="3">
    <source>
        <dbReference type="PROSITE" id="PS50158"/>
    </source>
</evidence>
<gene>
    <name evidence="5 6 7 8" type="primary">LOC103719052</name>
</gene>
<name>A0A8B8JAV4_PHODC</name>
<proteinExistence type="predicted"/>
<dbReference type="PROSITE" id="PS50158">
    <property type="entry name" value="ZF_CCHC"/>
    <property type="match status" value="1"/>
</dbReference>
<accession>A0A8B8JAV4</accession>
<keyword evidence="1" id="KW-0479">Metal-binding</keyword>
<dbReference type="GO" id="GO:0008270">
    <property type="term" value="F:zinc ion binding"/>
    <property type="evidence" value="ECO:0007669"/>
    <property type="project" value="UniProtKB-KW"/>
</dbReference>
<dbReference type="GeneID" id="103719052"/>
<dbReference type="AlphaFoldDB" id="A0A8B8JAV4"/>